<dbReference type="InterPro" id="IPR006639">
    <property type="entry name" value="Preselin/SPP"/>
</dbReference>
<feature type="compositionally biased region" description="Polar residues" evidence="11">
    <location>
        <begin position="472"/>
        <end position="481"/>
    </location>
</feature>
<dbReference type="InterPro" id="IPR001108">
    <property type="entry name" value="Peptidase_A22A"/>
</dbReference>
<dbReference type="PANTHER" id="PTHR10202">
    <property type="entry name" value="PRESENILIN"/>
    <property type="match status" value="1"/>
</dbReference>
<dbReference type="OrthoDB" id="20287at2759"/>
<feature type="region of interest" description="Disordered" evidence="11">
    <location>
        <begin position="598"/>
        <end position="644"/>
    </location>
</feature>
<evidence type="ECO:0000256" key="11">
    <source>
        <dbReference type="SAM" id="MobiDB-lite"/>
    </source>
</evidence>
<dbReference type="PRINTS" id="PR01072">
    <property type="entry name" value="PRESENILIN"/>
</dbReference>
<comment type="domain">
    <text evidence="10">The PAL motif is required for normal active site conformation.</text>
</comment>
<keyword evidence="4 10" id="KW-0914">Notch signaling pathway</keyword>
<evidence type="ECO:0000256" key="9">
    <source>
        <dbReference type="ARBA" id="ARBA00062638"/>
    </source>
</evidence>
<sequence length="735" mass="75641">MATPSLLDDLGEEVTGIVAPVSLCMAVTVLLVRLLNPEGISSSNTVLIASIAYQEQSSDSSGKKFGGALLNALIFVAVVAGMTVVLFLLFKYKCYKFIFAYMGFAVFNIFFFITGALFIQVMQVIDLHIDAFSLAYGLFNFSIVGTLGLLFMPIPLLSKQVYLIWVGIIVAYIFTFIPEWTAWVILCFMALYDIVAVLVPGGPLKALVELAIERQQELPALIYEARPAGGRPYVRGWGNRGQRGEDGPEGAGPEGGPPGGPPGGPDANGAVMAAPPNMVPSPHNNSRGPRPVAEASSPAAGGSLEMRQPTTRAMAQAPGQAAAAAAAAGSFDPYEAPGSPGGSGAGRRRAAGASGGGWVQAATTRVAPAVGAAGGGGGVDSETQVLPMRLSTAGAADAAMEEQWQQQPQRLRQRSQGGGAGPGPRPVAEGREQGDWQPLPAAPEAGAAGAALRVRPGGPGGPPEPLGAADSGRSSPRSHTSMEPLLNQRAAAAVLDRDLRDFDGAAGTSSRGRFSNSSAGPQGREMRSLQPSAGAAPAGKGALDPFLRGPSSGLAAAGGAAGGEPARLTSPGTMGVRAVAPAFDAERLAEAVRRNTLDGELPASTPPPQLAGAPPPDGHHPHHRGHGHHDGAGPQSDADGGELPDLPDSIKLGLGDFIFYSMLVGRAAMYDFMTVFAAYLAIIAGLGLTLLCLAVFQKALPALPFSIALGVAFYFLTRLTLEPFLVPLATNLAFF</sequence>
<keyword evidence="10" id="KW-0645">Protease</keyword>
<keyword evidence="10" id="KW-0378">Hydrolase</keyword>
<name>A0A835SYB8_CHLIN</name>
<feature type="compositionally biased region" description="Pro residues" evidence="11">
    <location>
        <begin position="604"/>
        <end position="616"/>
    </location>
</feature>
<evidence type="ECO:0000256" key="3">
    <source>
        <dbReference type="ARBA" id="ARBA00022824"/>
    </source>
</evidence>
<feature type="transmembrane region" description="Helical" evidence="10">
    <location>
        <begin position="672"/>
        <end position="696"/>
    </location>
</feature>
<keyword evidence="5 10" id="KW-1133">Transmembrane helix</keyword>
<gene>
    <name evidence="12" type="ORF">HXX76_007455</name>
</gene>
<dbReference type="EMBL" id="JAEHOC010000015">
    <property type="protein sequence ID" value="KAG2435383.1"/>
    <property type="molecule type" value="Genomic_DNA"/>
</dbReference>
<feature type="region of interest" description="Disordered" evidence="11">
    <location>
        <begin position="553"/>
        <end position="572"/>
    </location>
</feature>
<dbReference type="GO" id="GO:0005798">
    <property type="term" value="C:Golgi-associated vesicle"/>
    <property type="evidence" value="ECO:0007669"/>
    <property type="project" value="UniProtKB-ARBA"/>
</dbReference>
<dbReference type="GO" id="GO:0016485">
    <property type="term" value="P:protein processing"/>
    <property type="evidence" value="ECO:0007669"/>
    <property type="project" value="InterPro"/>
</dbReference>
<dbReference type="GO" id="GO:0042500">
    <property type="term" value="F:aspartic endopeptidase activity, intramembrane cleaving"/>
    <property type="evidence" value="ECO:0007669"/>
    <property type="project" value="InterPro"/>
</dbReference>
<dbReference type="Proteomes" id="UP000650467">
    <property type="component" value="Unassembled WGS sequence"/>
</dbReference>
<accession>A0A835SYB8</accession>
<evidence type="ECO:0000256" key="1">
    <source>
        <dbReference type="ARBA" id="ARBA00008604"/>
    </source>
</evidence>
<evidence type="ECO:0000256" key="4">
    <source>
        <dbReference type="ARBA" id="ARBA00022976"/>
    </source>
</evidence>
<feature type="compositionally biased region" description="Low complexity" evidence="11">
    <location>
        <begin position="533"/>
        <end position="547"/>
    </location>
</feature>
<dbReference type="GO" id="GO:0070765">
    <property type="term" value="C:gamma-secretase complex"/>
    <property type="evidence" value="ECO:0007669"/>
    <property type="project" value="TreeGrafter"/>
</dbReference>
<evidence type="ECO:0000256" key="7">
    <source>
        <dbReference type="ARBA" id="ARBA00023136"/>
    </source>
</evidence>
<comment type="subcellular location">
    <subcellularLocation>
        <location evidence="10">Endoplasmic reticulum membrane</location>
        <topology evidence="10">Multi-pass membrane protein</topology>
    </subcellularLocation>
    <subcellularLocation>
        <location evidence="10">Golgi apparatus membrane</location>
        <topology evidence="10">Multi-pass membrane protein</topology>
    </subcellularLocation>
</comment>
<evidence type="ECO:0000313" key="12">
    <source>
        <dbReference type="EMBL" id="KAG2435383.1"/>
    </source>
</evidence>
<keyword evidence="7 10" id="KW-0472">Membrane</keyword>
<feature type="region of interest" description="Disordered" evidence="11">
    <location>
        <begin position="333"/>
        <end position="356"/>
    </location>
</feature>
<comment type="caution">
    <text evidence="12">The sequence shown here is derived from an EMBL/GenBank/DDBJ whole genome shotgun (WGS) entry which is preliminary data.</text>
</comment>
<feature type="transmembrane region" description="Helical" evidence="10">
    <location>
        <begin position="702"/>
        <end position="721"/>
    </location>
</feature>
<feature type="region of interest" description="Disordered" evidence="11">
    <location>
        <begin position="233"/>
        <end position="319"/>
    </location>
</feature>
<feature type="compositionally biased region" description="Pro residues" evidence="11">
    <location>
        <begin position="255"/>
        <end position="264"/>
    </location>
</feature>
<dbReference type="EC" id="3.4.23.-" evidence="10"/>
<comment type="similarity">
    <text evidence="1 10">Belongs to the peptidase A22A family.</text>
</comment>
<comment type="subunit">
    <text evidence="9">Homodimer. Probable component of the gamma-secretase complex, a complex composed of a presenilin homodimer, nicastrin, APH1 and PEN2.</text>
</comment>
<comment type="function">
    <text evidence="8 10">Probable subunit of the gamma-secretase complex, an endoprotease complex that catalyzes the intramembrane cleavage of integral membrane proteins such as Notch receptors.</text>
</comment>
<evidence type="ECO:0000256" key="5">
    <source>
        <dbReference type="ARBA" id="ARBA00022989"/>
    </source>
</evidence>
<protein>
    <recommendedName>
        <fullName evidence="10">Presenilin</fullName>
        <ecNumber evidence="10">3.4.23.-</ecNumber>
    </recommendedName>
</protein>
<dbReference type="Gene3D" id="1.10.472.100">
    <property type="entry name" value="Presenilin"/>
    <property type="match status" value="1"/>
</dbReference>
<proteinExistence type="inferred from homology"/>
<feature type="compositionally biased region" description="Polar residues" evidence="11">
    <location>
        <begin position="507"/>
        <end position="520"/>
    </location>
</feature>
<dbReference type="SMART" id="SM00730">
    <property type="entry name" value="PSN"/>
    <property type="match status" value="1"/>
</dbReference>
<evidence type="ECO:0000313" key="13">
    <source>
        <dbReference type="Proteomes" id="UP000650467"/>
    </source>
</evidence>
<evidence type="ECO:0000256" key="2">
    <source>
        <dbReference type="ARBA" id="ARBA00022692"/>
    </source>
</evidence>
<keyword evidence="2 10" id="KW-0812">Transmembrane</keyword>
<feature type="region of interest" description="Disordered" evidence="11">
    <location>
        <begin position="393"/>
        <end position="547"/>
    </location>
</feature>
<dbReference type="GO" id="GO:0006509">
    <property type="term" value="P:membrane protein ectodomain proteolysis"/>
    <property type="evidence" value="ECO:0007669"/>
    <property type="project" value="TreeGrafter"/>
</dbReference>
<feature type="compositionally biased region" description="Low complexity" evidence="11">
    <location>
        <begin position="438"/>
        <end position="456"/>
    </location>
</feature>
<evidence type="ECO:0000256" key="8">
    <source>
        <dbReference type="ARBA" id="ARBA00059584"/>
    </source>
</evidence>
<dbReference type="GO" id="GO:0007219">
    <property type="term" value="P:Notch signaling pathway"/>
    <property type="evidence" value="ECO:0007669"/>
    <property type="project" value="UniProtKB-KW"/>
</dbReference>
<dbReference type="Pfam" id="PF01080">
    <property type="entry name" value="Presenilin"/>
    <property type="match status" value="2"/>
</dbReference>
<reference evidence="12" key="1">
    <citation type="journal article" date="2020" name="bioRxiv">
        <title>Comparative genomics of Chlamydomonas.</title>
        <authorList>
            <person name="Craig R.J."/>
            <person name="Hasan A.R."/>
            <person name="Ness R.W."/>
            <person name="Keightley P.D."/>
        </authorList>
    </citation>
    <scope>NUCLEOTIDE SEQUENCE</scope>
    <source>
        <strain evidence="12">SAG 7.73</strain>
    </source>
</reference>
<dbReference type="GO" id="GO:0000139">
    <property type="term" value="C:Golgi membrane"/>
    <property type="evidence" value="ECO:0007669"/>
    <property type="project" value="UniProtKB-SubCell"/>
</dbReference>
<dbReference type="PANTHER" id="PTHR10202:SF13">
    <property type="entry name" value="PRESENILIN HOMOLOG"/>
    <property type="match status" value="1"/>
</dbReference>
<feature type="transmembrane region" description="Helical" evidence="10">
    <location>
        <begin position="131"/>
        <end position="154"/>
    </location>
</feature>
<feature type="transmembrane region" description="Helical" evidence="10">
    <location>
        <begin position="14"/>
        <end position="35"/>
    </location>
</feature>
<organism evidence="12 13">
    <name type="scientific">Chlamydomonas incerta</name>
    <dbReference type="NCBI Taxonomy" id="51695"/>
    <lineage>
        <taxon>Eukaryota</taxon>
        <taxon>Viridiplantae</taxon>
        <taxon>Chlorophyta</taxon>
        <taxon>core chlorophytes</taxon>
        <taxon>Chlorophyceae</taxon>
        <taxon>CS clade</taxon>
        <taxon>Chlamydomonadales</taxon>
        <taxon>Chlamydomonadaceae</taxon>
        <taxon>Chlamydomonas</taxon>
    </lineage>
</organism>
<feature type="transmembrane region" description="Helical" evidence="10">
    <location>
        <begin position="161"/>
        <end position="177"/>
    </location>
</feature>
<keyword evidence="3 10" id="KW-0256">Endoplasmic reticulum</keyword>
<dbReference type="InterPro" id="IPR042524">
    <property type="entry name" value="Presenilin_C"/>
</dbReference>
<keyword evidence="6 10" id="KW-0333">Golgi apparatus</keyword>
<keyword evidence="13" id="KW-1185">Reference proteome</keyword>
<feature type="transmembrane region" description="Helical" evidence="10">
    <location>
        <begin position="97"/>
        <end position="119"/>
    </location>
</feature>
<dbReference type="FunFam" id="1.10.472.100:FF:000002">
    <property type="entry name" value="Presenilin"/>
    <property type="match status" value="1"/>
</dbReference>
<feature type="compositionally biased region" description="Low complexity" evidence="11">
    <location>
        <begin position="553"/>
        <end position="567"/>
    </location>
</feature>
<feature type="transmembrane region" description="Helical" evidence="10">
    <location>
        <begin position="68"/>
        <end position="90"/>
    </location>
</feature>
<dbReference type="AlphaFoldDB" id="A0A835SYB8"/>
<evidence type="ECO:0000256" key="10">
    <source>
        <dbReference type="RuleBase" id="RU361148"/>
    </source>
</evidence>
<evidence type="ECO:0000256" key="6">
    <source>
        <dbReference type="ARBA" id="ARBA00023034"/>
    </source>
</evidence>
<dbReference type="GO" id="GO:0005789">
    <property type="term" value="C:endoplasmic reticulum membrane"/>
    <property type="evidence" value="ECO:0007669"/>
    <property type="project" value="UniProtKB-SubCell"/>
</dbReference>